<name>A0AAQ1UJG4_9BACT</name>
<dbReference type="AlphaFoldDB" id="A0AAQ1UJG4"/>
<dbReference type="RefSeq" id="WP_115154027.1">
    <property type="nucleotide sequence ID" value="NZ_CAURJP010000010.1"/>
</dbReference>
<feature type="domain" description="RagB/SusD" evidence="7">
    <location>
        <begin position="319"/>
        <end position="591"/>
    </location>
</feature>
<evidence type="ECO:0000259" key="8">
    <source>
        <dbReference type="Pfam" id="PF14322"/>
    </source>
</evidence>
<evidence type="ECO:0000256" key="1">
    <source>
        <dbReference type="ARBA" id="ARBA00004442"/>
    </source>
</evidence>
<evidence type="ECO:0000259" key="7">
    <source>
        <dbReference type="Pfam" id="PF07980"/>
    </source>
</evidence>
<comment type="similarity">
    <text evidence="2">Belongs to the SusD family.</text>
</comment>
<evidence type="ECO:0000256" key="4">
    <source>
        <dbReference type="ARBA" id="ARBA00023136"/>
    </source>
</evidence>
<evidence type="ECO:0000256" key="3">
    <source>
        <dbReference type="ARBA" id="ARBA00022729"/>
    </source>
</evidence>
<dbReference type="Pfam" id="PF14322">
    <property type="entry name" value="SusD-like_3"/>
    <property type="match status" value="1"/>
</dbReference>
<organism evidence="9 10">
    <name type="scientific">Segatella buccae</name>
    <dbReference type="NCBI Taxonomy" id="28126"/>
    <lineage>
        <taxon>Bacteria</taxon>
        <taxon>Pseudomonadati</taxon>
        <taxon>Bacteroidota</taxon>
        <taxon>Bacteroidia</taxon>
        <taxon>Bacteroidales</taxon>
        <taxon>Prevotellaceae</taxon>
        <taxon>Segatella</taxon>
    </lineage>
</organism>
<reference evidence="9 10" key="1">
    <citation type="submission" date="2018-06" db="EMBL/GenBank/DDBJ databases">
        <authorList>
            <consortium name="Pathogen Informatics"/>
            <person name="Doyle S."/>
        </authorList>
    </citation>
    <scope>NUCLEOTIDE SEQUENCE [LARGE SCALE GENOMIC DNA]</scope>
    <source>
        <strain evidence="9 10">NCTC13063</strain>
    </source>
</reference>
<dbReference type="InterPro" id="IPR033985">
    <property type="entry name" value="SusD-like_N"/>
</dbReference>
<comment type="subcellular location">
    <subcellularLocation>
        <location evidence="1">Cell outer membrane</location>
    </subcellularLocation>
</comment>
<evidence type="ECO:0000313" key="10">
    <source>
        <dbReference type="Proteomes" id="UP000255283"/>
    </source>
</evidence>
<comment type="caution">
    <text evidence="9">The sequence shown here is derived from an EMBL/GenBank/DDBJ whole genome shotgun (WGS) entry which is preliminary data.</text>
</comment>
<evidence type="ECO:0000256" key="6">
    <source>
        <dbReference type="SAM" id="SignalP"/>
    </source>
</evidence>
<dbReference type="Gene3D" id="1.25.40.390">
    <property type="match status" value="1"/>
</dbReference>
<proteinExistence type="inferred from homology"/>
<accession>A0AAQ1UJG4</accession>
<feature type="domain" description="SusD-like N-terminal" evidence="8">
    <location>
        <begin position="96"/>
        <end position="221"/>
    </location>
</feature>
<feature type="signal peptide" evidence="6">
    <location>
        <begin position="1"/>
        <end position="24"/>
    </location>
</feature>
<evidence type="ECO:0000256" key="2">
    <source>
        <dbReference type="ARBA" id="ARBA00006275"/>
    </source>
</evidence>
<dbReference type="SUPFAM" id="SSF48452">
    <property type="entry name" value="TPR-like"/>
    <property type="match status" value="1"/>
</dbReference>
<keyword evidence="4" id="KW-0472">Membrane</keyword>
<feature type="chain" id="PRO_5043027636" evidence="6">
    <location>
        <begin position="25"/>
        <end position="592"/>
    </location>
</feature>
<protein>
    <submittedName>
        <fullName evidence="9">SusD family</fullName>
    </submittedName>
</protein>
<dbReference type="InterPro" id="IPR012944">
    <property type="entry name" value="SusD_RagB_dom"/>
</dbReference>
<keyword evidence="3 6" id="KW-0732">Signal</keyword>
<dbReference type="GO" id="GO:0009279">
    <property type="term" value="C:cell outer membrane"/>
    <property type="evidence" value="ECO:0007669"/>
    <property type="project" value="UniProtKB-SubCell"/>
</dbReference>
<dbReference type="PROSITE" id="PS51257">
    <property type="entry name" value="PROKAR_LIPOPROTEIN"/>
    <property type="match status" value="1"/>
</dbReference>
<evidence type="ECO:0000313" key="9">
    <source>
        <dbReference type="EMBL" id="SUB80745.1"/>
    </source>
</evidence>
<keyword evidence="5" id="KW-0998">Cell outer membrane</keyword>
<dbReference type="Proteomes" id="UP000255283">
    <property type="component" value="Unassembled WGS sequence"/>
</dbReference>
<sequence>MKKFSIYALALALGAMTFTSCEDAFGDFLNKQPSNELTKGEVLGDWALLVQFHNDTYNFLRHGALRINRSWLDAATDLAESSIQTSGTRTTLNIGNYYGSGGAAELADTWEHYYRGIRKCNITIATLDADTAGALRPADLSVELFKSRKANYKSEARFLRAYFFWEMFLRYGPVPLVTEVLDPNGDLLKGYTERPTTKTYIDFILKELQECESGLKTYTESNDATYAGVVNQPTARALYVRIMLYMASPHYSEASGITWQQAADAAKGFIDTYGANYKLENRTNGGVSAYNNAWLLTTYSDQNPEVIFFRNDVNISWGNIVDDTPVGEGGNGGLCPSQNLVDMYDMADGAAPFTKYDATGSPVYDAAYNPTVNANSHYSDQTMWQNRDPRLASTILYNGAAWGGRTINVVYGKADNPIGNQNSTPTGYYVRKYIPEAILSANHTGAAKRLWKLFGYNEILLNYAEALNEADFDANYETVCGLLDQIRHRAGITGNVADRLDLTSQTAMRNFIHKERTIELAFEEHRWWDVRRWNVAAEALGRDIIGVNVANDGTITRKKAQSRVWQNRMYVYPIPETETWKIGESFQNEGWN</sequence>
<gene>
    <name evidence="9" type="ORF">NCTC13063_02042</name>
</gene>
<dbReference type="Pfam" id="PF07980">
    <property type="entry name" value="SusD_RagB"/>
    <property type="match status" value="1"/>
</dbReference>
<evidence type="ECO:0000256" key="5">
    <source>
        <dbReference type="ARBA" id="ARBA00023237"/>
    </source>
</evidence>
<dbReference type="EMBL" id="UGTJ01000001">
    <property type="protein sequence ID" value="SUB80745.1"/>
    <property type="molecule type" value="Genomic_DNA"/>
</dbReference>
<dbReference type="InterPro" id="IPR011990">
    <property type="entry name" value="TPR-like_helical_dom_sf"/>
</dbReference>